<dbReference type="STRING" id="1143323.M787_000400"/>
<evidence type="ECO:0000256" key="10">
    <source>
        <dbReference type="ARBA" id="ARBA00023270"/>
    </source>
</evidence>
<comment type="similarity">
    <text evidence="3 13">Belongs to the DapA family.</text>
</comment>
<dbReference type="InterPro" id="IPR020624">
    <property type="entry name" value="Schiff_base-form_aldolases_CS"/>
</dbReference>
<evidence type="ECO:0000256" key="4">
    <source>
        <dbReference type="ARBA" id="ARBA00012086"/>
    </source>
</evidence>
<dbReference type="Proteomes" id="UP000019147">
    <property type="component" value="Chromosome"/>
</dbReference>
<dbReference type="NCBIfam" id="TIGR00674">
    <property type="entry name" value="dapA"/>
    <property type="match status" value="1"/>
</dbReference>
<evidence type="ECO:0000256" key="15">
    <source>
        <dbReference type="PIRSR" id="PIRSR001365-2"/>
    </source>
</evidence>
<dbReference type="PANTHER" id="PTHR12128:SF66">
    <property type="entry name" value="4-HYDROXY-2-OXOGLUTARATE ALDOLASE, MITOCHONDRIAL"/>
    <property type="match status" value="1"/>
</dbReference>
<sequence length="288" mass="32296">MQLLTACVTPFFPNGMIDFASLKNLLFRQEKEENGIILLGSTGESLALTIQEKKDIVAFACNCNLTVPLIIGVSGVSLYEAYEWISWCCDYPITGFLMTSPVYANPGIHGQTLWFESLLNRANRPAILYNIPSRAGTPLYVETVKALAQHPCFLGIKDSGRSIATFREYASIDTKCTLYCGDDSLWPQMCVAGAHGLISVLSNGWPKEAKDYVKDCGDPLRSLLWEETCHWLNQTTNPIAIKALLAYMREISHFSLRLPLSKQDFHYQHSISKIVKRMTLWSKVCLSI</sequence>
<keyword evidence="7" id="KW-0220">Diaminopimelate biosynthesis</keyword>
<dbReference type="InterPro" id="IPR013785">
    <property type="entry name" value="Aldolase_TIM"/>
</dbReference>
<dbReference type="PROSITE" id="PS00665">
    <property type="entry name" value="DHDPS_1"/>
    <property type="match status" value="1"/>
</dbReference>
<dbReference type="EC" id="4.3.3.7" evidence="4 12"/>
<feature type="active site" description="Proton donor/acceptor" evidence="14">
    <location>
        <position position="129"/>
    </location>
</feature>
<dbReference type="GeneID" id="81477763"/>
<dbReference type="GO" id="GO:0009089">
    <property type="term" value="P:lysine biosynthetic process via diaminopimelate"/>
    <property type="evidence" value="ECO:0007669"/>
    <property type="project" value="UniProtKB-UniRule"/>
</dbReference>
<feature type="binding site" evidence="15">
    <location>
        <position position="42"/>
    </location>
    <ligand>
        <name>pyruvate</name>
        <dbReference type="ChEBI" id="CHEBI:15361"/>
    </ligand>
</feature>
<comment type="catalytic activity">
    <reaction evidence="11">
        <text>L-aspartate 4-semialdehyde + pyruvate = (2S,4S)-4-hydroxy-2,3,4,5-tetrahydrodipicolinate + H2O + H(+)</text>
        <dbReference type="Rhea" id="RHEA:34171"/>
        <dbReference type="ChEBI" id="CHEBI:15361"/>
        <dbReference type="ChEBI" id="CHEBI:15377"/>
        <dbReference type="ChEBI" id="CHEBI:15378"/>
        <dbReference type="ChEBI" id="CHEBI:67139"/>
        <dbReference type="ChEBI" id="CHEBI:537519"/>
        <dbReference type="EC" id="4.3.3.7"/>
    </reaction>
</comment>
<dbReference type="EMBL" id="CP015840">
    <property type="protein sequence ID" value="ANG65789.1"/>
    <property type="molecule type" value="Genomic_DNA"/>
</dbReference>
<evidence type="ECO:0000256" key="5">
    <source>
        <dbReference type="ARBA" id="ARBA00022490"/>
    </source>
</evidence>
<evidence type="ECO:0000313" key="17">
    <source>
        <dbReference type="Proteomes" id="UP000019147"/>
    </source>
</evidence>
<dbReference type="PIRSF" id="PIRSF001365">
    <property type="entry name" value="DHDPS"/>
    <property type="match status" value="1"/>
</dbReference>
<evidence type="ECO:0000256" key="1">
    <source>
        <dbReference type="ARBA" id="ARBA00003294"/>
    </source>
</evidence>
<evidence type="ECO:0000256" key="11">
    <source>
        <dbReference type="ARBA" id="ARBA00047836"/>
    </source>
</evidence>
<dbReference type="InterPro" id="IPR005263">
    <property type="entry name" value="DapA"/>
</dbReference>
<keyword evidence="10" id="KW-0704">Schiff base</keyword>
<dbReference type="InterPro" id="IPR020625">
    <property type="entry name" value="Schiff_base-form_aldolases_AS"/>
</dbReference>
<dbReference type="UniPathway" id="UPA00034">
    <property type="reaction ID" value="UER00017"/>
</dbReference>
<dbReference type="Gene3D" id="3.20.20.70">
    <property type="entry name" value="Aldolase class I"/>
    <property type="match status" value="1"/>
</dbReference>
<evidence type="ECO:0000256" key="6">
    <source>
        <dbReference type="ARBA" id="ARBA00022605"/>
    </source>
</evidence>
<comment type="function">
    <text evidence="1">Catalyzes the condensation of (S)-aspartate-beta-semialdehyde [(S)-ASA] and pyruvate to 4-hydroxy-tetrahydrodipicolinate (HTPA).</text>
</comment>
<dbReference type="RefSeq" id="WP_021828494.1">
    <property type="nucleotide sequence ID" value="NZ_CP015840.1"/>
</dbReference>
<dbReference type="SUPFAM" id="SSF51569">
    <property type="entry name" value="Aldolase"/>
    <property type="match status" value="1"/>
</dbReference>
<reference evidence="16 17" key="1">
    <citation type="journal article" date="2014" name="Syst. Appl. Microbiol.">
        <title>Evidence for the existence of two new members of the family Chlamydiaceae and proposal of Chlamydia avium sp. nov. and Chlamydia gallinacea sp. nov.</title>
        <authorList>
            <person name="Sachse K."/>
            <person name="Laroucau K."/>
            <person name="Riege K."/>
            <person name="Wehner S."/>
            <person name="Dilcher M."/>
            <person name="Creasy H.H."/>
            <person name="Weidmann M."/>
            <person name="Myers G."/>
            <person name="Vorimore F."/>
            <person name="Vicari N."/>
            <person name="Magnino S."/>
            <person name="Liebler-Tenorio E."/>
            <person name="Ruettger A."/>
            <person name="Bavoil P.M."/>
            <person name="Hufert F.T."/>
            <person name="Rossello-Mora R."/>
            <person name="Marz M."/>
        </authorList>
    </citation>
    <scope>NUCLEOTIDE SEQUENCE [LARGE SCALE GENOMIC DNA]</scope>
    <source>
        <strain evidence="16 17">08-1274/3</strain>
    </source>
</reference>
<dbReference type="PROSITE" id="PS00666">
    <property type="entry name" value="DHDPS_2"/>
    <property type="match status" value="1"/>
</dbReference>
<dbReference type="Pfam" id="PF00701">
    <property type="entry name" value="DHDPS"/>
    <property type="match status" value="1"/>
</dbReference>
<dbReference type="PANTHER" id="PTHR12128">
    <property type="entry name" value="DIHYDRODIPICOLINATE SYNTHASE"/>
    <property type="match status" value="1"/>
</dbReference>
<dbReference type="SMART" id="SM01130">
    <property type="entry name" value="DHDPS"/>
    <property type="match status" value="1"/>
</dbReference>
<evidence type="ECO:0000313" key="16">
    <source>
        <dbReference type="EMBL" id="ANG65789.1"/>
    </source>
</evidence>
<dbReference type="KEGG" id="cgz:M787_000400"/>
<dbReference type="PRINTS" id="PR00146">
    <property type="entry name" value="DHPICSNTHASE"/>
</dbReference>
<evidence type="ECO:0000256" key="8">
    <source>
        <dbReference type="ARBA" id="ARBA00023154"/>
    </source>
</evidence>
<evidence type="ECO:0000256" key="7">
    <source>
        <dbReference type="ARBA" id="ARBA00022915"/>
    </source>
</evidence>
<evidence type="ECO:0000256" key="9">
    <source>
        <dbReference type="ARBA" id="ARBA00023239"/>
    </source>
</evidence>
<dbReference type="GO" id="GO:0019877">
    <property type="term" value="P:diaminopimelate biosynthetic process"/>
    <property type="evidence" value="ECO:0007669"/>
    <property type="project" value="UniProtKB-KW"/>
</dbReference>
<name>A0A173DY01_9CHLA</name>
<evidence type="ECO:0000256" key="13">
    <source>
        <dbReference type="PIRNR" id="PIRNR001365"/>
    </source>
</evidence>
<feature type="active site" description="Schiff-base intermediate with substrate" evidence="14">
    <location>
        <position position="157"/>
    </location>
</feature>
<evidence type="ECO:0000256" key="3">
    <source>
        <dbReference type="ARBA" id="ARBA00007592"/>
    </source>
</evidence>
<evidence type="ECO:0000256" key="14">
    <source>
        <dbReference type="PIRSR" id="PIRSR001365-1"/>
    </source>
</evidence>
<keyword evidence="6" id="KW-0028">Amino-acid biosynthesis</keyword>
<proteinExistence type="inferred from homology"/>
<comment type="pathway">
    <text evidence="2">Amino-acid biosynthesis; L-lysine biosynthesis via DAP pathway; (S)-tetrahydrodipicolinate from L-aspartate: step 3/4.</text>
</comment>
<accession>A0A173DY01</accession>
<protein>
    <recommendedName>
        <fullName evidence="4 12">4-hydroxy-tetrahydrodipicolinate synthase</fullName>
        <ecNumber evidence="4 12">4.3.3.7</ecNumber>
    </recommendedName>
</protein>
<keyword evidence="8" id="KW-0457">Lysine biosynthesis</keyword>
<dbReference type="InterPro" id="IPR002220">
    <property type="entry name" value="DapA-like"/>
</dbReference>
<evidence type="ECO:0000256" key="12">
    <source>
        <dbReference type="NCBIfam" id="TIGR00674"/>
    </source>
</evidence>
<evidence type="ECO:0000256" key="2">
    <source>
        <dbReference type="ARBA" id="ARBA00005120"/>
    </source>
</evidence>
<dbReference type="AlphaFoldDB" id="A0A173DY01"/>
<keyword evidence="9 13" id="KW-0456">Lyase</keyword>
<dbReference type="GO" id="GO:0005829">
    <property type="term" value="C:cytosol"/>
    <property type="evidence" value="ECO:0007669"/>
    <property type="project" value="TreeGrafter"/>
</dbReference>
<feature type="binding site" evidence="15">
    <location>
        <position position="198"/>
    </location>
    <ligand>
        <name>pyruvate</name>
        <dbReference type="ChEBI" id="CHEBI:15361"/>
    </ligand>
</feature>
<organism evidence="16 17">
    <name type="scientific">Chlamydia gallinacea 08-1274/3</name>
    <dbReference type="NCBI Taxonomy" id="1143323"/>
    <lineage>
        <taxon>Bacteria</taxon>
        <taxon>Pseudomonadati</taxon>
        <taxon>Chlamydiota</taxon>
        <taxon>Chlamydiia</taxon>
        <taxon>Chlamydiales</taxon>
        <taxon>Chlamydiaceae</taxon>
        <taxon>Chlamydia/Chlamydophila group</taxon>
        <taxon>Chlamydia</taxon>
    </lineage>
</organism>
<dbReference type="OrthoDB" id="9782828at2"/>
<keyword evidence="5" id="KW-0963">Cytoplasm</keyword>
<dbReference type="eggNOG" id="COG0329">
    <property type="taxonomic scope" value="Bacteria"/>
</dbReference>
<gene>
    <name evidence="16" type="ORF">M787_000400</name>
</gene>
<dbReference type="GO" id="GO:0008840">
    <property type="term" value="F:4-hydroxy-tetrahydrodipicolinate synthase activity"/>
    <property type="evidence" value="ECO:0007669"/>
    <property type="project" value="UniProtKB-UniRule"/>
</dbReference>